<dbReference type="Gene3D" id="1.25.40.620">
    <property type="match status" value="1"/>
</dbReference>
<dbReference type="SUPFAM" id="SSF140869">
    <property type="entry name" value="GUN4-like"/>
    <property type="match status" value="1"/>
</dbReference>
<organism evidence="1 2">
    <name type="scientific">Calothrix parasitica NIES-267</name>
    <dbReference type="NCBI Taxonomy" id="1973488"/>
    <lineage>
        <taxon>Bacteria</taxon>
        <taxon>Bacillati</taxon>
        <taxon>Cyanobacteriota</taxon>
        <taxon>Cyanophyceae</taxon>
        <taxon>Nostocales</taxon>
        <taxon>Calotrichaceae</taxon>
        <taxon>Calothrix</taxon>
    </lineage>
</organism>
<dbReference type="OrthoDB" id="135105at2"/>
<reference evidence="1 2" key="1">
    <citation type="submission" date="2017-06" db="EMBL/GenBank/DDBJ databases">
        <title>Genome sequencing of cyanobaciteial culture collection at National Institute for Environmental Studies (NIES).</title>
        <authorList>
            <person name="Hirose Y."/>
            <person name="Shimura Y."/>
            <person name="Fujisawa T."/>
            <person name="Nakamura Y."/>
            <person name="Kawachi M."/>
        </authorList>
    </citation>
    <scope>NUCLEOTIDE SEQUENCE [LARGE SCALE GENOMIC DNA]</scope>
    <source>
        <strain evidence="1 2">NIES-267</strain>
    </source>
</reference>
<evidence type="ECO:0000313" key="1">
    <source>
        <dbReference type="EMBL" id="BAY85006.1"/>
    </source>
</evidence>
<dbReference type="EMBL" id="AP018227">
    <property type="protein sequence ID" value="BAY85006.1"/>
    <property type="molecule type" value="Genomic_DNA"/>
</dbReference>
<accession>A0A1Z4LUS9</accession>
<dbReference type="InterPro" id="IPR016187">
    <property type="entry name" value="CTDL_fold"/>
</dbReference>
<evidence type="ECO:0000313" key="2">
    <source>
        <dbReference type="Proteomes" id="UP000218418"/>
    </source>
</evidence>
<gene>
    <name evidence="1" type="ORF">NIES267_45040</name>
</gene>
<dbReference type="AlphaFoldDB" id="A0A1Z4LUS9"/>
<protein>
    <submittedName>
        <fullName evidence="1">Uncharacterized protein</fullName>
    </submittedName>
</protein>
<name>A0A1Z4LUS9_9CYAN</name>
<dbReference type="SUPFAM" id="SSF56436">
    <property type="entry name" value="C-type lectin-like"/>
    <property type="match status" value="1"/>
</dbReference>
<dbReference type="Proteomes" id="UP000218418">
    <property type="component" value="Chromosome"/>
</dbReference>
<sequence length="177" mass="20856">MIRADLENGINRLSLDAELESENPEIFKLAAEVKIKRHLNNLVEVNENFEEDSSYITCAEYQLFTNDSQYLPPQHWQNNRFKPSDAKNDVSGLSKRDANRFCTWLTRKYLLSPRLSELKAFYKPFEESVKLRLARVKLPSRYSQLAKYLYKNQWEKADGETSRLMLQAVSNKYFLFS</sequence>
<dbReference type="InterPro" id="IPR037215">
    <property type="entry name" value="GUN4-like_sf"/>
</dbReference>
<keyword evidence="2" id="KW-1185">Reference proteome</keyword>
<proteinExistence type="predicted"/>